<dbReference type="PRINTS" id="PR00105">
    <property type="entry name" value="C5METTRFRASE"/>
</dbReference>
<dbReference type="NCBIfam" id="TIGR00675">
    <property type="entry name" value="dcm"/>
    <property type="match status" value="1"/>
</dbReference>
<evidence type="ECO:0000256" key="3">
    <source>
        <dbReference type="ARBA" id="ARBA00022679"/>
    </source>
</evidence>
<evidence type="ECO:0000313" key="6">
    <source>
        <dbReference type="EMBL" id="TQD23579.1"/>
    </source>
</evidence>
<keyword evidence="2 6" id="KW-0489">Methyltransferase</keyword>
<reference evidence="6 7" key="1">
    <citation type="submission" date="2019-06" db="EMBL/GenBank/DDBJ databases">
        <title>Draft genome sequence of Methanolobus vulcani B1d.</title>
        <authorList>
            <person name="Creighbaum A.J."/>
            <person name="Ticak T."/>
            <person name="Hariraju D."/>
            <person name="Arivett B.A."/>
            <person name="Ferguson D.J.Jr."/>
        </authorList>
    </citation>
    <scope>NUCLEOTIDE SEQUENCE [LARGE SCALE GENOMIC DNA]</scope>
    <source>
        <strain evidence="6 7">B1d</strain>
    </source>
</reference>
<dbReference type="PROSITE" id="PS00095">
    <property type="entry name" value="C5_MTASE_2"/>
    <property type="match status" value="1"/>
</dbReference>
<dbReference type="InterPro" id="IPR001525">
    <property type="entry name" value="C5_MeTfrase"/>
</dbReference>
<dbReference type="RefSeq" id="WP_154810895.1">
    <property type="nucleotide sequence ID" value="NZ_VIAQ01000020.1"/>
</dbReference>
<evidence type="ECO:0000256" key="4">
    <source>
        <dbReference type="ARBA" id="ARBA00022691"/>
    </source>
</evidence>
<dbReference type="OrthoDB" id="5033at2157"/>
<gene>
    <name evidence="6" type="ORF">FKV42_13745</name>
</gene>
<proteinExistence type="inferred from homology"/>
<comment type="caution">
    <text evidence="6">The sequence shown here is derived from an EMBL/GenBank/DDBJ whole genome shotgun (WGS) entry which is preliminary data.</text>
</comment>
<protein>
    <recommendedName>
        <fullName evidence="1">DNA (cytosine-5-)-methyltransferase</fullName>
        <ecNumber evidence="1">2.1.1.37</ecNumber>
    </recommendedName>
</protein>
<evidence type="ECO:0000256" key="1">
    <source>
        <dbReference type="ARBA" id="ARBA00011975"/>
    </source>
</evidence>
<dbReference type="InterPro" id="IPR031303">
    <property type="entry name" value="C5_meth_CS"/>
</dbReference>
<dbReference type="PANTHER" id="PTHR10629:SF52">
    <property type="entry name" value="DNA (CYTOSINE-5)-METHYLTRANSFERASE 1"/>
    <property type="match status" value="1"/>
</dbReference>
<dbReference type="PROSITE" id="PS51679">
    <property type="entry name" value="SAM_MT_C5"/>
    <property type="match status" value="1"/>
</dbReference>
<keyword evidence="7" id="KW-1185">Reference proteome</keyword>
<dbReference type="Gene3D" id="3.40.50.150">
    <property type="entry name" value="Vaccinia Virus protein VP39"/>
    <property type="match status" value="1"/>
</dbReference>
<dbReference type="EMBL" id="VIAQ01000020">
    <property type="protein sequence ID" value="TQD23579.1"/>
    <property type="molecule type" value="Genomic_DNA"/>
</dbReference>
<dbReference type="InterPro" id="IPR018117">
    <property type="entry name" value="C5_DNA_meth_AS"/>
</dbReference>
<comment type="similarity">
    <text evidence="5">Belongs to the class I-like SAM-binding methyltransferase superfamily. C5-methyltransferase family.</text>
</comment>
<evidence type="ECO:0000313" key="7">
    <source>
        <dbReference type="Proteomes" id="UP000319335"/>
    </source>
</evidence>
<dbReference type="GO" id="GO:0032259">
    <property type="term" value="P:methylation"/>
    <property type="evidence" value="ECO:0007669"/>
    <property type="project" value="UniProtKB-KW"/>
</dbReference>
<dbReference type="PANTHER" id="PTHR10629">
    <property type="entry name" value="CYTOSINE-SPECIFIC METHYLTRANSFERASE"/>
    <property type="match status" value="1"/>
</dbReference>
<evidence type="ECO:0000256" key="5">
    <source>
        <dbReference type="RuleBase" id="RU000416"/>
    </source>
</evidence>
<organism evidence="6 7">
    <name type="scientific">Methanolobus vulcani</name>
    <dbReference type="NCBI Taxonomy" id="38026"/>
    <lineage>
        <taxon>Archaea</taxon>
        <taxon>Methanobacteriati</taxon>
        <taxon>Methanobacteriota</taxon>
        <taxon>Stenosarchaea group</taxon>
        <taxon>Methanomicrobia</taxon>
        <taxon>Methanosarcinales</taxon>
        <taxon>Methanosarcinaceae</taxon>
        <taxon>Methanolobus</taxon>
    </lineage>
</organism>
<dbReference type="Proteomes" id="UP000319335">
    <property type="component" value="Unassembled WGS sequence"/>
</dbReference>
<name>A0A7Z8KLQ8_9EURY</name>
<accession>A0A7Z8KLQ8</accession>
<dbReference type="AlphaFoldDB" id="A0A7Z8KLQ8"/>
<dbReference type="GO" id="GO:0003886">
    <property type="term" value="F:DNA (cytosine-5-)-methyltransferase activity"/>
    <property type="evidence" value="ECO:0007669"/>
    <property type="project" value="UniProtKB-EC"/>
</dbReference>
<dbReference type="Pfam" id="PF00145">
    <property type="entry name" value="DNA_methylase"/>
    <property type="match status" value="2"/>
</dbReference>
<evidence type="ECO:0000256" key="2">
    <source>
        <dbReference type="ARBA" id="ARBA00022603"/>
    </source>
</evidence>
<dbReference type="PROSITE" id="PS00094">
    <property type="entry name" value="C5_MTASE_1"/>
    <property type="match status" value="1"/>
</dbReference>
<dbReference type="InterPro" id="IPR029063">
    <property type="entry name" value="SAM-dependent_MTases_sf"/>
</dbReference>
<dbReference type="EC" id="2.1.1.37" evidence="1"/>
<sequence>MEKKYRFLDLFAGAGGLSEGFIKSGFVPVAHVEVDTAACYSLKTRMAYHWLNNNGKIDVYYDYLKGNISRSELYASVPESLLNSVINEEISDDTLLSIFDQVDSMLDGEPLDLIVGGPPCQAYSIVGRSRAENKMQGDSRNYLYEYYAKFLEKYSPKYFVFENVQGLLSAKSVEGDSYFEKMKQLFREKGYTVEWDVLNANDYGVLQRRKRIILVGKKGDDSGFYPYPEKWIPDVKVKDIFKDLPALKAGEGTLTPCKTEAYDGNYLYEAGIRKDDVPVTLHQSRTNKERDLEIYRIAVQNWNAEKRLNYNDLPAHLKTHKNRSSFLDRFKVVAGEDSSSHTVVAHIAKDGHYYIHPDIKQNRSLTPREAARLQTFPDDYFFEGISEKPSRTAAYRQIGNAVPVLLAQKIAEKLRENWE</sequence>
<keyword evidence="3 6" id="KW-0808">Transferase</keyword>
<dbReference type="SUPFAM" id="SSF53335">
    <property type="entry name" value="S-adenosyl-L-methionine-dependent methyltransferases"/>
    <property type="match status" value="1"/>
</dbReference>
<dbReference type="InterPro" id="IPR050390">
    <property type="entry name" value="C5-Methyltransferase"/>
</dbReference>
<keyword evidence="4" id="KW-0949">S-adenosyl-L-methionine</keyword>
<dbReference type="Gene3D" id="3.90.120.10">
    <property type="entry name" value="DNA Methylase, subunit A, domain 2"/>
    <property type="match status" value="1"/>
</dbReference>